<dbReference type="eggNOG" id="arCOG02095">
    <property type="taxonomic scope" value="Archaea"/>
</dbReference>
<dbReference type="CDD" id="cd07937">
    <property type="entry name" value="DRE_TIM_PC_TC_5S"/>
    <property type="match status" value="1"/>
</dbReference>
<reference evidence="2 3" key="1">
    <citation type="journal article" date="2012" name="J. Bacteriol.">
        <title>Complete genome sequence of the hyperthermophilic cellulolytic Crenarchaeon 'Thermogladius cellulolyticus' 1633.</title>
        <authorList>
            <person name="Mardanov A.V."/>
            <person name="Kochetkova T.V."/>
            <person name="Beletsky A.V."/>
            <person name="Bonch-Osmolovskaya E.A."/>
            <person name="Ravin N.V."/>
            <person name="Skryabin K.G."/>
        </authorList>
    </citation>
    <scope>NUCLEOTIDE SEQUENCE [LARGE SCALE GENOMIC DNA]</scope>
    <source>
        <strain evidence="3">DSM 22663 / VKM B-2946 / 1633</strain>
    </source>
</reference>
<evidence type="ECO:0000313" key="3">
    <source>
        <dbReference type="Proteomes" id="UP000005270"/>
    </source>
</evidence>
<dbReference type="OrthoDB" id="6555at2157"/>
<keyword evidence="2" id="KW-0670">Pyruvate</keyword>
<organism evidence="2 3">
    <name type="scientific">Thermogladius calderae (strain DSM 22663 / VKM B-2946 / 1633)</name>
    <dbReference type="NCBI Taxonomy" id="1184251"/>
    <lineage>
        <taxon>Archaea</taxon>
        <taxon>Thermoproteota</taxon>
        <taxon>Thermoprotei</taxon>
        <taxon>Desulfurococcales</taxon>
        <taxon>Desulfurococcaceae</taxon>
        <taxon>Thermogladius</taxon>
    </lineage>
</organism>
<dbReference type="InterPro" id="IPR013785">
    <property type="entry name" value="Aldolase_TIM"/>
</dbReference>
<dbReference type="SUPFAM" id="SSF51569">
    <property type="entry name" value="Aldolase"/>
    <property type="match status" value="1"/>
</dbReference>
<sequence>MVEIVDTTLRDAHQSLIATRLRTEDMIPILDLIDGAGFYSIEMWGGATFDVMLRFLKEDPWERLRLVRERVRKTKLQMLLRGQNLVGYRHYPDDVVEKFVELSYKNGIDVFRVFDALNDVRNMAVSIKKARKLGAVVQGTITYTVSPVHTLDYYLKLAEEIASLEVDHITIKDMAGLLDPYTTYNLVKEIKARLKIPVDVHSHFTGGLAIANYVKAVEAGVDFVDTSISPLAYGTGQPGIQSLYYALPGELKPRVNMDVIRKISSYLERVLFTKYRDLLDIRVFMPDPNVLDHQIPGGMITNFMQQLKQVGAEDKLQEVLEEVRRVREDLGWPPLVTPTSQIVGAQALLNVVNGRYSVVTKEVREYVKGMYGRPPAPIKREVIDLVLKGEKPIDARPADLLKPALEECRKGLLEHGFNPSEEDVVTYCIFPDIALEFFEKTRGRPKSKVEKAVEELYSEVLGS</sequence>
<dbReference type="Pfam" id="PF00682">
    <property type="entry name" value="HMGL-like"/>
    <property type="match status" value="1"/>
</dbReference>
<dbReference type="HOGENOM" id="CLU_000395_4_2_2"/>
<dbReference type="RefSeq" id="WP_014737863.1">
    <property type="nucleotide sequence ID" value="NC_017954.1"/>
</dbReference>
<feature type="domain" description="Pyruvate carboxyltransferase" evidence="1">
    <location>
        <begin position="2"/>
        <end position="261"/>
    </location>
</feature>
<dbReference type="GO" id="GO:0006094">
    <property type="term" value="P:gluconeogenesis"/>
    <property type="evidence" value="ECO:0007669"/>
    <property type="project" value="TreeGrafter"/>
</dbReference>
<name>I3TFS5_THEC1</name>
<dbReference type="InterPro" id="IPR000891">
    <property type="entry name" value="PYR_CT"/>
</dbReference>
<dbReference type="PANTHER" id="PTHR43778">
    <property type="entry name" value="PYRUVATE CARBOXYLASE"/>
    <property type="match status" value="1"/>
</dbReference>
<dbReference type="GO" id="GO:0005737">
    <property type="term" value="C:cytoplasm"/>
    <property type="evidence" value="ECO:0007669"/>
    <property type="project" value="TreeGrafter"/>
</dbReference>
<dbReference type="PROSITE" id="PS50991">
    <property type="entry name" value="PYR_CT"/>
    <property type="match status" value="1"/>
</dbReference>
<dbReference type="NCBIfam" id="NF006761">
    <property type="entry name" value="PRK09282.1"/>
    <property type="match status" value="1"/>
</dbReference>
<dbReference type="InterPro" id="IPR055268">
    <property type="entry name" value="PCB-like"/>
</dbReference>
<dbReference type="PANTHER" id="PTHR43778:SF2">
    <property type="entry name" value="PYRUVATE CARBOXYLASE, MITOCHONDRIAL"/>
    <property type="match status" value="1"/>
</dbReference>
<dbReference type="EMBL" id="CP003531">
    <property type="protein sequence ID" value="AFK51613.1"/>
    <property type="molecule type" value="Genomic_DNA"/>
</dbReference>
<dbReference type="InterPro" id="IPR003379">
    <property type="entry name" value="Carboxylase_cons_dom"/>
</dbReference>
<evidence type="ECO:0000313" key="2">
    <source>
        <dbReference type="EMBL" id="AFK51613.1"/>
    </source>
</evidence>
<dbReference type="STRING" id="1184251.TCELL_1190"/>
<dbReference type="InParanoid" id="I3TFS5"/>
<gene>
    <name evidence="2" type="ordered locus">TCELL_1190</name>
</gene>
<dbReference type="Proteomes" id="UP000005270">
    <property type="component" value="Chromosome"/>
</dbReference>
<accession>I3TFS5</accession>
<dbReference type="Pfam" id="PF02436">
    <property type="entry name" value="PYC_OADA"/>
    <property type="match status" value="1"/>
</dbReference>
<dbReference type="SUPFAM" id="SSF89000">
    <property type="entry name" value="post-HMGL domain-like"/>
    <property type="match status" value="1"/>
</dbReference>
<dbReference type="KEGG" id="thg:TCELL_1190"/>
<protein>
    <submittedName>
        <fullName evidence="2">Pyruvate carboxylase subunit B</fullName>
    </submittedName>
</protein>
<dbReference type="AlphaFoldDB" id="I3TFS5"/>
<evidence type="ECO:0000259" key="1">
    <source>
        <dbReference type="PROSITE" id="PS50991"/>
    </source>
</evidence>
<proteinExistence type="predicted"/>
<dbReference type="GeneID" id="13013509"/>
<dbReference type="Gene3D" id="3.20.20.70">
    <property type="entry name" value="Aldolase class I"/>
    <property type="match status" value="1"/>
</dbReference>
<keyword evidence="3" id="KW-1185">Reference proteome</keyword>
<dbReference type="GO" id="GO:0004736">
    <property type="term" value="F:pyruvate carboxylase activity"/>
    <property type="evidence" value="ECO:0007669"/>
    <property type="project" value="TreeGrafter"/>
</dbReference>